<keyword evidence="2" id="KW-1185">Reference proteome</keyword>
<comment type="caution">
    <text evidence="1">The sequence shown here is derived from an EMBL/GenBank/DDBJ whole genome shotgun (WGS) entry which is preliminary data.</text>
</comment>
<proteinExistence type="predicted"/>
<sequence>MDISSSVTLGGSKAPRRYQLLGLNYVLNKRELGDRVRLNEWWGALAWRGYGPLITGSSIDEGLIARLLLPPLVRGRRPRPPLAGARSAAAPEPVGLWQASSHEERGRVPVGKRLSLYNPRAMITRRCLSSSNRCSESAATYSGVASPVLKTVSLALA</sequence>
<reference evidence="1" key="1">
    <citation type="submission" date="2022-04" db="EMBL/GenBank/DDBJ databases">
        <title>Carnegiea gigantea Genome sequencing and assembly v2.</title>
        <authorList>
            <person name="Copetti D."/>
            <person name="Sanderson M.J."/>
            <person name="Burquez A."/>
            <person name="Wojciechowski M.F."/>
        </authorList>
    </citation>
    <scope>NUCLEOTIDE SEQUENCE</scope>
    <source>
        <strain evidence="1">SGP5-SGP5p</strain>
        <tissue evidence="1">Aerial part</tissue>
    </source>
</reference>
<organism evidence="1 2">
    <name type="scientific">Carnegiea gigantea</name>
    <dbReference type="NCBI Taxonomy" id="171969"/>
    <lineage>
        <taxon>Eukaryota</taxon>
        <taxon>Viridiplantae</taxon>
        <taxon>Streptophyta</taxon>
        <taxon>Embryophyta</taxon>
        <taxon>Tracheophyta</taxon>
        <taxon>Spermatophyta</taxon>
        <taxon>Magnoliopsida</taxon>
        <taxon>eudicotyledons</taxon>
        <taxon>Gunneridae</taxon>
        <taxon>Pentapetalae</taxon>
        <taxon>Caryophyllales</taxon>
        <taxon>Cactineae</taxon>
        <taxon>Cactaceae</taxon>
        <taxon>Cactoideae</taxon>
        <taxon>Echinocereeae</taxon>
        <taxon>Carnegiea</taxon>
    </lineage>
</organism>
<name>A0A9Q1JHC8_9CARY</name>
<evidence type="ECO:0000313" key="1">
    <source>
        <dbReference type="EMBL" id="KAJ8425282.1"/>
    </source>
</evidence>
<evidence type="ECO:0000313" key="2">
    <source>
        <dbReference type="Proteomes" id="UP001153076"/>
    </source>
</evidence>
<dbReference type="AlphaFoldDB" id="A0A9Q1JHC8"/>
<dbReference type="EMBL" id="JAKOGI010001503">
    <property type="protein sequence ID" value="KAJ8425282.1"/>
    <property type="molecule type" value="Genomic_DNA"/>
</dbReference>
<dbReference type="Proteomes" id="UP001153076">
    <property type="component" value="Unassembled WGS sequence"/>
</dbReference>
<accession>A0A9Q1JHC8</accession>
<protein>
    <submittedName>
        <fullName evidence="1">Uncharacterized protein</fullName>
    </submittedName>
</protein>
<gene>
    <name evidence="1" type="ORF">Cgig2_027584</name>
</gene>